<dbReference type="Proteomes" id="UP001238163">
    <property type="component" value="Unassembled WGS sequence"/>
</dbReference>
<dbReference type="AlphaFoldDB" id="A0AAE4AQE8"/>
<accession>A0AAE4AQE8</accession>
<protein>
    <submittedName>
        <fullName evidence="1">Uncharacterized protein</fullName>
    </submittedName>
</protein>
<gene>
    <name evidence="1" type="ORF">J3R75_003120</name>
</gene>
<keyword evidence="2" id="KW-1185">Reference proteome</keyword>
<comment type="caution">
    <text evidence="1">The sequence shown here is derived from an EMBL/GenBank/DDBJ whole genome shotgun (WGS) entry which is preliminary data.</text>
</comment>
<proteinExistence type="predicted"/>
<name>A0AAE4AQE8_9BACT</name>
<dbReference type="EMBL" id="JAUSVL010000001">
    <property type="protein sequence ID" value="MDQ0291013.1"/>
    <property type="molecule type" value="Genomic_DNA"/>
</dbReference>
<dbReference type="RefSeq" id="WP_307263187.1">
    <property type="nucleotide sequence ID" value="NZ_JAUSVL010000001.1"/>
</dbReference>
<reference evidence="1" key="1">
    <citation type="submission" date="2023-07" db="EMBL/GenBank/DDBJ databases">
        <title>Genomic Encyclopedia of Type Strains, Phase IV (KMG-IV): sequencing the most valuable type-strain genomes for metagenomic binning, comparative biology and taxonomic classification.</title>
        <authorList>
            <person name="Goeker M."/>
        </authorList>
    </citation>
    <scope>NUCLEOTIDE SEQUENCE</scope>
    <source>
        <strain evidence="1">DSM 24202</strain>
    </source>
</reference>
<organism evidence="1 2">
    <name type="scientific">Oligosphaera ethanolica</name>
    <dbReference type="NCBI Taxonomy" id="760260"/>
    <lineage>
        <taxon>Bacteria</taxon>
        <taxon>Pseudomonadati</taxon>
        <taxon>Lentisphaerota</taxon>
        <taxon>Oligosphaeria</taxon>
        <taxon>Oligosphaerales</taxon>
        <taxon>Oligosphaeraceae</taxon>
        <taxon>Oligosphaera</taxon>
    </lineage>
</organism>
<evidence type="ECO:0000313" key="1">
    <source>
        <dbReference type="EMBL" id="MDQ0291013.1"/>
    </source>
</evidence>
<sequence>MAVLTQLTMIEAYSQRGVSLDSTGAFNQIDVPYIVLNVTGDDPEKTALEHVSANAPARVNDLARADRPFCEIAEKLNETTYRVTAHYKFDGSSGSMTIYNRDKQTVRVSVGQSSATRYQSIQTKNRYPETAPSYNGLINVDNAGNVNGVEVSTDSITLTVTKSIQPRKINARFWKDIAEMTNKVNSQPFSGFMPGEVLFKGVEGEGDGMKRSDRWTLTYHFGISVNAFDMLVGDNFRVNKRGWDYLWCRYADQKDGAATGKKIVAVYVEQVYEYVDLNALGVNLL</sequence>
<evidence type="ECO:0000313" key="2">
    <source>
        <dbReference type="Proteomes" id="UP001238163"/>
    </source>
</evidence>